<dbReference type="Proteomes" id="UP000004508">
    <property type="component" value="Unassembled WGS sequence"/>
</dbReference>
<protein>
    <submittedName>
        <fullName evidence="2">Uncharacterized protein</fullName>
    </submittedName>
</protein>
<dbReference type="EMBL" id="ADVG01000004">
    <property type="protein sequence ID" value="EFH82036.1"/>
    <property type="molecule type" value="Genomic_DNA"/>
</dbReference>
<organism evidence="2 3">
    <name type="scientific">Ktedonobacter racemifer DSM 44963</name>
    <dbReference type="NCBI Taxonomy" id="485913"/>
    <lineage>
        <taxon>Bacteria</taxon>
        <taxon>Bacillati</taxon>
        <taxon>Chloroflexota</taxon>
        <taxon>Ktedonobacteria</taxon>
        <taxon>Ktedonobacterales</taxon>
        <taxon>Ktedonobacteraceae</taxon>
        <taxon>Ktedonobacter</taxon>
    </lineage>
</organism>
<dbReference type="STRING" id="485913.Krac_2810"/>
<dbReference type="OrthoDB" id="162416at2"/>
<dbReference type="AlphaFoldDB" id="D6TZP6"/>
<keyword evidence="1" id="KW-0472">Membrane</keyword>
<feature type="transmembrane region" description="Helical" evidence="1">
    <location>
        <begin position="126"/>
        <end position="153"/>
    </location>
</feature>
<name>D6TZP6_KTERA</name>
<keyword evidence="3" id="KW-1185">Reference proteome</keyword>
<feature type="transmembrane region" description="Helical" evidence="1">
    <location>
        <begin position="213"/>
        <end position="232"/>
    </location>
</feature>
<gene>
    <name evidence="2" type="ORF">Krac_2810</name>
</gene>
<comment type="caution">
    <text evidence="2">The sequence shown here is derived from an EMBL/GenBank/DDBJ whole genome shotgun (WGS) entry which is preliminary data.</text>
</comment>
<proteinExistence type="predicted"/>
<feature type="transmembrane region" description="Helical" evidence="1">
    <location>
        <begin position="159"/>
        <end position="179"/>
    </location>
</feature>
<dbReference type="eggNOG" id="ENOG50334P4">
    <property type="taxonomic scope" value="Bacteria"/>
</dbReference>
<reference evidence="2 3" key="1">
    <citation type="journal article" date="2011" name="Stand. Genomic Sci.">
        <title>Non-contiguous finished genome sequence and contextual data of the filamentous soil bacterium Ktedonobacter racemifer type strain (SOSP1-21).</title>
        <authorList>
            <person name="Chang Y.J."/>
            <person name="Land M."/>
            <person name="Hauser L."/>
            <person name="Chertkov O."/>
            <person name="Del Rio T.G."/>
            <person name="Nolan M."/>
            <person name="Copeland A."/>
            <person name="Tice H."/>
            <person name="Cheng J.F."/>
            <person name="Lucas S."/>
            <person name="Han C."/>
            <person name="Goodwin L."/>
            <person name="Pitluck S."/>
            <person name="Ivanova N."/>
            <person name="Ovchinikova G."/>
            <person name="Pati A."/>
            <person name="Chen A."/>
            <person name="Palaniappan K."/>
            <person name="Mavromatis K."/>
            <person name="Liolios K."/>
            <person name="Brettin T."/>
            <person name="Fiebig A."/>
            <person name="Rohde M."/>
            <person name="Abt B."/>
            <person name="Goker M."/>
            <person name="Detter J.C."/>
            <person name="Woyke T."/>
            <person name="Bristow J."/>
            <person name="Eisen J.A."/>
            <person name="Markowitz V."/>
            <person name="Hugenholtz P."/>
            <person name="Kyrpides N.C."/>
            <person name="Klenk H.P."/>
            <person name="Lapidus A."/>
        </authorList>
    </citation>
    <scope>NUCLEOTIDE SEQUENCE [LARGE SCALE GENOMIC DNA]</scope>
    <source>
        <strain evidence="3">DSM 44963</strain>
    </source>
</reference>
<dbReference type="RefSeq" id="WP_007919822.1">
    <property type="nucleotide sequence ID" value="NZ_ADVG01000004.1"/>
</dbReference>
<keyword evidence="1" id="KW-1133">Transmembrane helix</keyword>
<accession>D6TZP6</accession>
<evidence type="ECO:0000256" key="1">
    <source>
        <dbReference type="SAM" id="Phobius"/>
    </source>
</evidence>
<sequence length="246" mass="27490">MSLDRLGYEIKLRWTTLILTPLLIMAGIGLVAVLLRVMHKGPMLLLLTSFEMFLPLAAGVIVGSTLAQEPALELQLTMPRKYHHTGLLRVGLIFTWSALIALLFISGLGLAGAFEQPPFTRSWPFLLQFLLLQLVWLAPLLWFIAVGFCLSLLTNSRTATGALLGVIWMIDFASTGFILETGWLRPILLFPTFTAYQYITTITPAAWQDEWLVPRFEVLATAIVLLPLGWLLSHNTERLLQGSTEE</sequence>
<keyword evidence="1" id="KW-0812">Transmembrane</keyword>
<feature type="transmembrane region" description="Helical" evidence="1">
    <location>
        <begin position="12"/>
        <end position="37"/>
    </location>
</feature>
<feature type="transmembrane region" description="Helical" evidence="1">
    <location>
        <begin position="44"/>
        <end position="67"/>
    </location>
</feature>
<evidence type="ECO:0000313" key="2">
    <source>
        <dbReference type="EMBL" id="EFH82036.1"/>
    </source>
</evidence>
<dbReference type="InParanoid" id="D6TZP6"/>
<evidence type="ECO:0000313" key="3">
    <source>
        <dbReference type="Proteomes" id="UP000004508"/>
    </source>
</evidence>
<feature type="transmembrane region" description="Helical" evidence="1">
    <location>
        <begin position="87"/>
        <end position="114"/>
    </location>
</feature>